<dbReference type="PROSITE" id="PS51123">
    <property type="entry name" value="OMPA_2"/>
    <property type="match status" value="1"/>
</dbReference>
<dbReference type="SUPFAM" id="SSF53850">
    <property type="entry name" value="Periplasmic binding protein-like II"/>
    <property type="match status" value="1"/>
</dbReference>
<feature type="domain" description="OmpA-like" evidence="4">
    <location>
        <begin position="406"/>
        <end position="527"/>
    </location>
</feature>
<keyword evidence="1 3" id="KW-0732">Signal</keyword>
<dbReference type="EMBL" id="JYFE01000036">
    <property type="protein sequence ID" value="KIT16363.1"/>
    <property type="molecule type" value="Genomic_DNA"/>
</dbReference>
<dbReference type="InterPro" id="IPR050811">
    <property type="entry name" value="Phosphate_ABC_transporter"/>
</dbReference>
<dbReference type="PANTHER" id="PTHR30570">
    <property type="entry name" value="PERIPLASMIC PHOSPHATE BINDING COMPONENT OF PHOSPHATE ABC TRANSPORTER"/>
    <property type="match status" value="1"/>
</dbReference>
<dbReference type="InterPro" id="IPR006665">
    <property type="entry name" value="OmpA-like"/>
</dbReference>
<feature type="signal peptide" evidence="3">
    <location>
        <begin position="1"/>
        <end position="25"/>
    </location>
</feature>
<accession>A0A0D1D8Z1</accession>
<evidence type="ECO:0000256" key="3">
    <source>
        <dbReference type="SAM" id="SignalP"/>
    </source>
</evidence>
<proteinExistence type="predicted"/>
<dbReference type="CDD" id="cd13566">
    <property type="entry name" value="PBP2_phosphate"/>
    <property type="match status" value="1"/>
</dbReference>
<dbReference type="STRING" id="935700.jaqu_19590"/>
<dbReference type="InterPro" id="IPR024370">
    <property type="entry name" value="PBP_domain"/>
</dbReference>
<name>A0A0D1D8Z1_9RHOB</name>
<dbReference type="Gene3D" id="3.40.190.10">
    <property type="entry name" value="Periplasmic binding protein-like II"/>
    <property type="match status" value="2"/>
</dbReference>
<evidence type="ECO:0000256" key="2">
    <source>
        <dbReference type="PROSITE-ProRule" id="PRU00473"/>
    </source>
</evidence>
<keyword evidence="6" id="KW-1185">Reference proteome</keyword>
<dbReference type="RefSeq" id="WP_043918766.1">
    <property type="nucleotide sequence ID" value="NZ_FZPF01000009.1"/>
</dbReference>
<evidence type="ECO:0000313" key="6">
    <source>
        <dbReference type="Proteomes" id="UP000032232"/>
    </source>
</evidence>
<gene>
    <name evidence="5" type="primary">pstS1</name>
    <name evidence="5" type="ORF">jaqu_19590</name>
</gene>
<comment type="caution">
    <text evidence="5">The sequence shown here is derived from an EMBL/GenBank/DDBJ whole genome shotgun (WGS) entry which is preliminary data.</text>
</comment>
<evidence type="ECO:0000256" key="1">
    <source>
        <dbReference type="ARBA" id="ARBA00022729"/>
    </source>
</evidence>
<evidence type="ECO:0000259" key="4">
    <source>
        <dbReference type="PROSITE" id="PS51123"/>
    </source>
</evidence>
<dbReference type="PANTHER" id="PTHR30570:SF1">
    <property type="entry name" value="PHOSPHATE-BINDING PROTEIN PSTS"/>
    <property type="match status" value="1"/>
</dbReference>
<protein>
    <submittedName>
        <fullName evidence="5">PstS1 protein</fullName>
    </submittedName>
</protein>
<keyword evidence="2" id="KW-0472">Membrane</keyword>
<dbReference type="GO" id="GO:0016020">
    <property type="term" value="C:membrane"/>
    <property type="evidence" value="ECO:0007669"/>
    <property type="project" value="UniProtKB-UniRule"/>
</dbReference>
<sequence>MISFTRTLKAGTAFAALALATPALADTVTLKSSDGTVDLTGEFVAFEENAYVIRTALGELRLSAERVSCIGDACPSFESAAAEANLLIKGSDTVGLGIMPLLLEGYAGYQDAEATIISTGNKNELLANLVSDGGFGDDMGSLLVTSTTSGDAFTNLLDETAQIGMASRRIKPEEARALRDAGAGNMISPDQEHIVAVDSIVVITNPGNPVQRLTMTQLAAIYTGQVTNWSQVGGPDLPIQVVGRQEDSGTSAIFYRTIMGEANQWRFAEDMIVAEDNNTAAALVNNNEGAIGFVGYAFQRGAKPLSLVNSCGLTMTPDAFSARTEEYELQRRLYLYNRADTMTPEARDLLDYALSDQADAVIRKAGFIDLGIEAREQSLDGDRARALLDPNADPYEGSVMREMLGQMVDYDRLSTTFRFRTGSASLDERGRIDMERLADYLEDVPAGSQVMFVGFTDDVGPFDANRELSRARAEQVMADMRAYAGSRLNNVDFKAAGYGEVAPSGCNTSDRGRAINRRVEVWINAPT</sequence>
<dbReference type="Pfam" id="PF00691">
    <property type="entry name" value="OmpA"/>
    <property type="match status" value="1"/>
</dbReference>
<dbReference type="Gene3D" id="3.30.1330.60">
    <property type="entry name" value="OmpA-like domain"/>
    <property type="match status" value="1"/>
</dbReference>
<feature type="chain" id="PRO_5002229378" evidence="3">
    <location>
        <begin position="26"/>
        <end position="527"/>
    </location>
</feature>
<dbReference type="PATRIC" id="fig|935700.4.peg.2026"/>
<dbReference type="SUPFAM" id="SSF103088">
    <property type="entry name" value="OmpA-like"/>
    <property type="match status" value="1"/>
</dbReference>
<dbReference type="InterPro" id="IPR036737">
    <property type="entry name" value="OmpA-like_sf"/>
</dbReference>
<reference evidence="5 6" key="1">
    <citation type="submission" date="2015-02" db="EMBL/GenBank/DDBJ databases">
        <title>Genome Sequence of Jannaschia aquimarina DSM28248, a member of the Roseobacter clade.</title>
        <authorList>
            <person name="Voget S."/>
            <person name="Daniel R."/>
        </authorList>
    </citation>
    <scope>NUCLEOTIDE SEQUENCE [LARGE SCALE GENOMIC DNA]</scope>
    <source>
        <strain evidence="5 6">GSW-M26</strain>
    </source>
</reference>
<dbReference type="AlphaFoldDB" id="A0A0D1D8Z1"/>
<organism evidence="5 6">
    <name type="scientific">Jannaschia aquimarina</name>
    <dbReference type="NCBI Taxonomy" id="935700"/>
    <lineage>
        <taxon>Bacteria</taxon>
        <taxon>Pseudomonadati</taxon>
        <taxon>Pseudomonadota</taxon>
        <taxon>Alphaproteobacteria</taxon>
        <taxon>Rhodobacterales</taxon>
        <taxon>Roseobacteraceae</taxon>
        <taxon>Jannaschia</taxon>
    </lineage>
</organism>
<dbReference type="CDD" id="cd07185">
    <property type="entry name" value="OmpA_C-like"/>
    <property type="match status" value="1"/>
</dbReference>
<evidence type="ECO:0000313" key="5">
    <source>
        <dbReference type="EMBL" id="KIT16363.1"/>
    </source>
</evidence>
<dbReference type="Pfam" id="PF12849">
    <property type="entry name" value="PBP_like_2"/>
    <property type="match status" value="1"/>
</dbReference>
<dbReference type="Proteomes" id="UP000032232">
    <property type="component" value="Unassembled WGS sequence"/>
</dbReference>